<feature type="binding site" evidence="9 13">
    <location>
        <position position="398"/>
    </location>
    <ligand>
        <name>Mn(2+)</name>
        <dbReference type="ChEBI" id="CHEBI:29035"/>
        <label>1</label>
    </ligand>
</feature>
<keyword evidence="17" id="KW-1185">Reference proteome</keyword>
<evidence type="ECO:0000256" key="2">
    <source>
        <dbReference type="ARBA" id="ARBA00002315"/>
    </source>
</evidence>
<dbReference type="GO" id="GO:0006007">
    <property type="term" value="P:glucose catabolic process"/>
    <property type="evidence" value="ECO:0007669"/>
    <property type="project" value="InterPro"/>
</dbReference>
<comment type="subunit">
    <text evidence="9">Monomer.</text>
</comment>
<feature type="binding site" evidence="9 13">
    <location>
        <position position="402"/>
    </location>
    <ligand>
        <name>Mn(2+)</name>
        <dbReference type="ChEBI" id="CHEBI:29035"/>
        <label>1</label>
    </ligand>
</feature>
<dbReference type="HOGENOM" id="CLU_026099_2_0_3"/>
<keyword evidence="5 9" id="KW-0479">Metal-binding</keyword>
<evidence type="ECO:0000256" key="6">
    <source>
        <dbReference type="ARBA" id="ARBA00023152"/>
    </source>
</evidence>
<dbReference type="PATRIC" id="fig|713887.8.peg.69"/>
<feature type="binding site" evidence="9 12">
    <location>
        <position position="188"/>
    </location>
    <ligand>
        <name>substrate</name>
    </ligand>
</feature>
<proteinExistence type="inferred from homology"/>
<dbReference type="Gene3D" id="3.40.1450.10">
    <property type="entry name" value="BPG-independent phosphoglycerate mutase, domain B"/>
    <property type="match status" value="1"/>
</dbReference>
<evidence type="ECO:0000256" key="10">
    <source>
        <dbReference type="NCBIfam" id="TIGR01307"/>
    </source>
</evidence>
<feature type="binding site" evidence="9 12">
    <location>
        <begin position="156"/>
        <end position="157"/>
    </location>
    <ligand>
        <name>substrate</name>
    </ligand>
</feature>
<dbReference type="EC" id="5.4.2.12" evidence="9 10"/>
<evidence type="ECO:0000256" key="1">
    <source>
        <dbReference type="ARBA" id="ARBA00000370"/>
    </source>
</evidence>
<feature type="binding site" evidence="9 12">
    <location>
        <position position="126"/>
    </location>
    <ligand>
        <name>substrate</name>
    </ligand>
</feature>
<gene>
    <name evidence="9" type="primary">gpmI</name>
    <name evidence="16" type="ordered locus">UCYN_00770</name>
</gene>
<dbReference type="InterPro" id="IPR005995">
    <property type="entry name" value="Pgm_bpd_ind"/>
</dbReference>
<dbReference type="Proteomes" id="UP000001405">
    <property type="component" value="Chromosome"/>
</dbReference>
<feature type="binding site" evidence="9 13">
    <location>
        <position position="439"/>
    </location>
    <ligand>
        <name>Mn(2+)</name>
        <dbReference type="ChEBI" id="CHEBI:29035"/>
        <label>2</label>
    </ligand>
</feature>
<dbReference type="FunFam" id="3.40.1450.10:FF:000002">
    <property type="entry name" value="2,3-bisphosphoglycerate-independent phosphoglycerate mutase"/>
    <property type="match status" value="1"/>
</dbReference>
<evidence type="ECO:0000256" key="4">
    <source>
        <dbReference type="ARBA" id="ARBA00008819"/>
    </source>
</evidence>
<dbReference type="PIRSF" id="PIRSF001492">
    <property type="entry name" value="IPGAM"/>
    <property type="match status" value="1"/>
</dbReference>
<evidence type="ECO:0000256" key="8">
    <source>
        <dbReference type="ARBA" id="ARBA00023235"/>
    </source>
</evidence>
<dbReference type="SUPFAM" id="SSF64158">
    <property type="entry name" value="2,3-Bisphosphoglycerate-independent phosphoglycerate mutase, substrate-binding domain"/>
    <property type="match status" value="1"/>
</dbReference>
<feature type="domain" description="Metalloenzyme" evidence="14">
    <location>
        <begin position="8"/>
        <end position="502"/>
    </location>
</feature>
<feature type="binding site" evidence="9 13">
    <location>
        <position position="15"/>
    </location>
    <ligand>
        <name>Mn(2+)</name>
        <dbReference type="ChEBI" id="CHEBI:29035"/>
        <label>2</label>
    </ligand>
</feature>
<feature type="binding site" evidence="9 13">
    <location>
        <position position="440"/>
    </location>
    <ligand>
        <name>Mn(2+)</name>
        <dbReference type="ChEBI" id="CHEBI:29035"/>
        <label>2</label>
    </ligand>
</feature>
<dbReference type="Pfam" id="PF06415">
    <property type="entry name" value="iPGM_N"/>
    <property type="match status" value="1"/>
</dbReference>
<dbReference type="PANTHER" id="PTHR31637">
    <property type="entry name" value="2,3-BISPHOSPHOGLYCERATE-INDEPENDENT PHOSPHOGLYCERATE MUTASE"/>
    <property type="match status" value="1"/>
</dbReference>
<reference evidence="16 17" key="1">
    <citation type="journal article" date="2010" name="Nature">
        <title>Metabolic streamlining in an open-ocean nitrogen-fixing cyanobacterium.</title>
        <authorList>
            <person name="Tripp H.J."/>
            <person name="Bench S.R."/>
            <person name="Turk K.A."/>
            <person name="Foster R.A."/>
            <person name="Desany B.A."/>
            <person name="Niazi F."/>
            <person name="Affourtit J.P."/>
            <person name="Zehr J.P."/>
        </authorList>
    </citation>
    <scope>NUCLEOTIDE SEQUENCE [LARGE SCALE GENOMIC DNA]</scope>
    <source>
        <strain evidence="17">ALOHA</strain>
    </source>
</reference>
<dbReference type="SUPFAM" id="SSF53649">
    <property type="entry name" value="Alkaline phosphatase-like"/>
    <property type="match status" value="1"/>
</dbReference>
<dbReference type="InterPro" id="IPR036646">
    <property type="entry name" value="PGAM_B_sf"/>
</dbReference>
<feature type="binding site" evidence="9 12">
    <location>
        <position position="194"/>
    </location>
    <ligand>
        <name>substrate</name>
    </ligand>
</feature>
<keyword evidence="8 9" id="KW-0413">Isomerase</keyword>
<dbReference type="GO" id="GO:0005829">
    <property type="term" value="C:cytosol"/>
    <property type="evidence" value="ECO:0007669"/>
    <property type="project" value="TreeGrafter"/>
</dbReference>
<dbReference type="InterPro" id="IPR011258">
    <property type="entry name" value="BPG-indep_PGM_N"/>
</dbReference>
<comment type="catalytic activity">
    <reaction evidence="1 9">
        <text>(2R)-2-phosphoglycerate = (2R)-3-phosphoglycerate</text>
        <dbReference type="Rhea" id="RHEA:15901"/>
        <dbReference type="ChEBI" id="CHEBI:58272"/>
        <dbReference type="ChEBI" id="CHEBI:58289"/>
        <dbReference type="EC" id="5.4.2.12"/>
    </reaction>
</comment>
<sequence length="528" mass="59080">MIEAPVSPVVLVILDGWGYRIEEEHNAIKLARTPVMDCLWQAYPKTLIETSGKEVGLPDGQMGNSEVGHLNLGAGRIVSQELVRIFNTIEDKSFYSNKALVSLFEKVKHRQGKLHLIGLCSEGGVHSHLDHLLELLNLAKQKDLDNVCIHAITDGRDTKKTDGITSISKIYKHIDKIGIGRLCTISGRYYSMDRDQRWERVKLAYDVITENIFKSKRSALDVLEKSYKENITDEFIVPTRIDSGAIDSGDGVVFFNFRPDRARQLCSALIKRDFNKFDRKLISPLEFVTFTKYSDQLPAEVAFKSKNLNFTLGEVISNNGLKQLRIAETEKYPHVTYFFNGGMEKPFEGEIRELVKSPMVSTYDESPEMSANQVTNKACLEVEKCIYSLIVINYANPDMVGHTGNMEATIQAIETVDKCLGRLLSSISKVGGTTLITADHGNAETMKDNNNILTSHTLNPVPLIFIEGEKRKITGYGGNVILRDNSKLSDIAPTILQILGIQQPEEMTGKSCFVNTIDTKINRKNNPS</sequence>
<dbReference type="RefSeq" id="WP_012953497.1">
    <property type="nucleotide sequence ID" value="NC_013771.1"/>
</dbReference>
<dbReference type="EMBL" id="CP001842">
    <property type="protein sequence ID" value="ADB94832.1"/>
    <property type="molecule type" value="Genomic_DNA"/>
</dbReference>
<accession>D3EMY2</accession>
<evidence type="ECO:0000256" key="3">
    <source>
        <dbReference type="ARBA" id="ARBA00004798"/>
    </source>
</evidence>
<evidence type="ECO:0000259" key="14">
    <source>
        <dbReference type="Pfam" id="PF01676"/>
    </source>
</evidence>
<evidence type="ECO:0000256" key="9">
    <source>
        <dbReference type="HAMAP-Rule" id="MF_01038"/>
    </source>
</evidence>
<protein>
    <recommendedName>
        <fullName evidence="9 10">2,3-bisphosphoglycerate-independent phosphoglycerate mutase</fullName>
        <shortName evidence="9">BPG-independent PGAM</shortName>
        <shortName evidence="9">Phosphoglyceromutase</shortName>
        <shortName evidence="9">iPGM</shortName>
        <ecNumber evidence="9 10">5.4.2.12</ecNumber>
    </recommendedName>
</protein>
<dbReference type="KEGG" id="cyu:UCYN_00770"/>
<evidence type="ECO:0000256" key="7">
    <source>
        <dbReference type="ARBA" id="ARBA00023211"/>
    </source>
</evidence>
<dbReference type="CDD" id="cd16010">
    <property type="entry name" value="iPGM"/>
    <property type="match status" value="1"/>
</dbReference>
<dbReference type="OrthoDB" id="9800863at2"/>
<evidence type="ECO:0000256" key="5">
    <source>
        <dbReference type="ARBA" id="ARBA00022723"/>
    </source>
</evidence>
<dbReference type="GO" id="GO:0030145">
    <property type="term" value="F:manganese ion binding"/>
    <property type="evidence" value="ECO:0007669"/>
    <property type="project" value="UniProtKB-UniRule"/>
</dbReference>
<dbReference type="PANTHER" id="PTHR31637:SF0">
    <property type="entry name" value="2,3-BISPHOSPHOGLYCERATE-INDEPENDENT PHOSPHOGLYCERATE MUTASE"/>
    <property type="match status" value="1"/>
</dbReference>
<feature type="domain" description="BPG-independent PGAM N-terminal" evidence="15">
    <location>
        <begin position="87"/>
        <end position="294"/>
    </location>
</feature>
<dbReference type="GO" id="GO:0006096">
    <property type="term" value="P:glycolytic process"/>
    <property type="evidence" value="ECO:0007669"/>
    <property type="project" value="UniProtKB-UniRule"/>
</dbReference>
<feature type="binding site" evidence="9 12">
    <location>
        <begin position="258"/>
        <end position="261"/>
    </location>
    <ligand>
        <name>substrate</name>
    </ligand>
</feature>
<feature type="binding site" evidence="9 12">
    <location>
        <position position="331"/>
    </location>
    <ligand>
        <name>substrate</name>
    </ligand>
</feature>
<dbReference type="Gene3D" id="3.40.720.10">
    <property type="entry name" value="Alkaline Phosphatase, subunit A"/>
    <property type="match status" value="1"/>
</dbReference>
<name>D3EMY2_ATETH</name>
<comment type="pathway">
    <text evidence="3 9">Carbohydrate degradation; glycolysis; pyruvate from D-glyceraldehyde 3-phosphate: step 3/5.</text>
</comment>
<dbReference type="STRING" id="1453429.UCYN_00770"/>
<evidence type="ECO:0000259" key="15">
    <source>
        <dbReference type="Pfam" id="PF06415"/>
    </source>
</evidence>
<evidence type="ECO:0000313" key="17">
    <source>
        <dbReference type="Proteomes" id="UP000001405"/>
    </source>
</evidence>
<evidence type="ECO:0000256" key="11">
    <source>
        <dbReference type="PIRSR" id="PIRSR001492-1"/>
    </source>
</evidence>
<dbReference type="NCBIfam" id="TIGR01307">
    <property type="entry name" value="pgm_bpd_ind"/>
    <property type="match status" value="1"/>
</dbReference>
<feature type="binding site" evidence="9 13">
    <location>
        <position position="65"/>
    </location>
    <ligand>
        <name>Mn(2+)</name>
        <dbReference type="ChEBI" id="CHEBI:29035"/>
        <label>2</label>
    </ligand>
</feature>
<comment type="function">
    <text evidence="2 9">Catalyzes the interconversion of 2-phosphoglycerate and 3-phosphoglycerate.</text>
</comment>
<evidence type="ECO:0000256" key="13">
    <source>
        <dbReference type="PIRSR" id="PIRSR001492-3"/>
    </source>
</evidence>
<dbReference type="InterPro" id="IPR017850">
    <property type="entry name" value="Alkaline_phosphatase_core_sf"/>
</dbReference>
<dbReference type="InterPro" id="IPR006124">
    <property type="entry name" value="Metalloenzyme"/>
</dbReference>
<dbReference type="GO" id="GO:0004619">
    <property type="term" value="F:phosphoglycerate mutase activity"/>
    <property type="evidence" value="ECO:0007669"/>
    <property type="project" value="UniProtKB-UniRule"/>
</dbReference>
<dbReference type="AlphaFoldDB" id="D3EMY2"/>
<evidence type="ECO:0000256" key="12">
    <source>
        <dbReference type="PIRSR" id="PIRSR001492-2"/>
    </source>
</evidence>
<dbReference type="HAMAP" id="MF_01038">
    <property type="entry name" value="GpmI"/>
    <property type="match status" value="1"/>
</dbReference>
<organism evidence="17">
    <name type="scientific">Atelocyanobacterium thalassa (isolate ALOHA)</name>
    <dbReference type="NCBI Taxonomy" id="1453429"/>
    <lineage>
        <taxon>Bacteria</taxon>
        <taxon>Bacillati</taxon>
        <taxon>Cyanobacteriota</taxon>
        <taxon>Cyanophyceae</taxon>
        <taxon>Oscillatoriophycideae</taxon>
        <taxon>Chroococcales</taxon>
        <taxon>Aphanothecaceae</taxon>
        <taxon>Candidatus Atelocyanobacterium</taxon>
        <taxon>Candidatus Atelocyanobacterium thalassae</taxon>
    </lineage>
</organism>
<feature type="active site" description="Phosphoserine intermediate" evidence="9 11">
    <location>
        <position position="65"/>
    </location>
</feature>
<keyword evidence="7 9" id="KW-0464">Manganese</keyword>
<comment type="similarity">
    <text evidence="4 9">Belongs to the BPG-independent phosphoglycerate mutase family.</text>
</comment>
<feature type="binding site" evidence="9 13">
    <location>
        <position position="456"/>
    </location>
    <ligand>
        <name>Mn(2+)</name>
        <dbReference type="ChEBI" id="CHEBI:29035"/>
        <label>1</label>
    </ligand>
</feature>
<comment type="cofactor">
    <cofactor evidence="9">
        <name>Mn(2+)</name>
        <dbReference type="ChEBI" id="CHEBI:29035"/>
    </cofactor>
    <text evidence="9">Binds 2 manganese ions per subunit.</text>
</comment>
<dbReference type="Pfam" id="PF01676">
    <property type="entry name" value="Metalloenzyme"/>
    <property type="match status" value="1"/>
</dbReference>
<evidence type="ECO:0000313" key="16">
    <source>
        <dbReference type="EMBL" id="ADB94832.1"/>
    </source>
</evidence>
<dbReference type="UniPathway" id="UPA00109">
    <property type="reaction ID" value="UER00186"/>
</dbReference>
<keyword evidence="6 9" id="KW-0324">Glycolysis</keyword>